<organism evidence="1 2">
    <name type="scientific">Arthrobacter humicola</name>
    <dbReference type="NCBI Taxonomy" id="409291"/>
    <lineage>
        <taxon>Bacteria</taxon>
        <taxon>Bacillati</taxon>
        <taxon>Actinomycetota</taxon>
        <taxon>Actinomycetes</taxon>
        <taxon>Micrococcales</taxon>
        <taxon>Micrococcaceae</taxon>
        <taxon>Arthrobacter</taxon>
    </lineage>
</organism>
<reference evidence="2" key="1">
    <citation type="journal article" date="2019" name="Int. J. Syst. Evol. Microbiol.">
        <title>The Global Catalogue of Microorganisms (GCM) 10K type strain sequencing project: providing services to taxonomists for standard genome sequencing and annotation.</title>
        <authorList>
            <consortium name="The Broad Institute Genomics Platform"/>
            <consortium name="The Broad Institute Genome Sequencing Center for Infectious Disease"/>
            <person name="Wu L."/>
            <person name="Ma J."/>
        </authorList>
    </citation>
    <scope>NUCLEOTIDE SEQUENCE [LARGE SCALE GENOMIC DNA]</scope>
    <source>
        <strain evidence="2">JCM 15921</strain>
    </source>
</reference>
<dbReference type="Proteomes" id="UP001500102">
    <property type="component" value="Unassembled WGS sequence"/>
</dbReference>
<sequence>MGIGPLGPLLVVMAGHVPWVHPGAEDRSNGGSQDWTCPVVESGYEEQVQRRGPRLDMFYG</sequence>
<name>A0ABP5KFD8_9MICC</name>
<proteinExistence type="predicted"/>
<protein>
    <submittedName>
        <fullName evidence="1">Uncharacterized protein</fullName>
    </submittedName>
</protein>
<keyword evidence="2" id="KW-1185">Reference proteome</keyword>
<accession>A0ABP5KFD8</accession>
<dbReference type="EMBL" id="BAAAQB010000019">
    <property type="protein sequence ID" value="GAA2131723.1"/>
    <property type="molecule type" value="Genomic_DNA"/>
</dbReference>
<evidence type="ECO:0000313" key="2">
    <source>
        <dbReference type="Proteomes" id="UP001500102"/>
    </source>
</evidence>
<gene>
    <name evidence="1" type="ORF">GCM10009825_13480</name>
</gene>
<comment type="caution">
    <text evidence="1">The sequence shown here is derived from an EMBL/GenBank/DDBJ whole genome shotgun (WGS) entry which is preliminary data.</text>
</comment>
<evidence type="ECO:0000313" key="1">
    <source>
        <dbReference type="EMBL" id="GAA2131723.1"/>
    </source>
</evidence>